<dbReference type="PROSITE" id="PS00501">
    <property type="entry name" value="SPASE_I_1"/>
    <property type="match status" value="1"/>
</dbReference>
<dbReference type="GO" id="GO:0006465">
    <property type="term" value="P:signal peptide processing"/>
    <property type="evidence" value="ECO:0007669"/>
    <property type="project" value="InterPro"/>
</dbReference>
<feature type="domain" description="Peptidase S26" evidence="9">
    <location>
        <begin position="14"/>
        <end position="170"/>
    </location>
</feature>
<dbReference type="InterPro" id="IPR019533">
    <property type="entry name" value="Peptidase_S26"/>
</dbReference>
<evidence type="ECO:0000313" key="10">
    <source>
        <dbReference type="EMBL" id="MCQ4770649.1"/>
    </source>
</evidence>
<evidence type="ECO:0000256" key="1">
    <source>
        <dbReference type="ARBA" id="ARBA00000677"/>
    </source>
</evidence>
<dbReference type="AlphaFoldDB" id="A0AAW5JRY0"/>
<keyword evidence="8" id="KW-0472">Membrane</keyword>
<dbReference type="CDD" id="cd06530">
    <property type="entry name" value="S26_SPase_I"/>
    <property type="match status" value="1"/>
</dbReference>
<evidence type="ECO:0000256" key="8">
    <source>
        <dbReference type="RuleBase" id="RU362042"/>
    </source>
</evidence>
<protein>
    <recommendedName>
        <fullName evidence="4 8">Signal peptidase I</fullName>
        <ecNumber evidence="4 8">3.4.21.89</ecNumber>
    </recommendedName>
</protein>
<keyword evidence="8" id="KW-0812">Transmembrane</keyword>
<dbReference type="PROSITE" id="PS00761">
    <property type="entry name" value="SPASE_I_3"/>
    <property type="match status" value="1"/>
</dbReference>
<feature type="transmembrane region" description="Helical" evidence="8">
    <location>
        <begin position="12"/>
        <end position="33"/>
    </location>
</feature>
<dbReference type="Proteomes" id="UP001204562">
    <property type="component" value="Unassembled WGS sequence"/>
</dbReference>
<dbReference type="Pfam" id="PF10502">
    <property type="entry name" value="Peptidase_S26"/>
    <property type="match status" value="1"/>
</dbReference>
<comment type="similarity">
    <text evidence="3 8">Belongs to the peptidase S26 family.</text>
</comment>
<name>A0AAW5JRY0_9FIRM</name>
<accession>A0AAW5JRY0</accession>
<dbReference type="InterPro" id="IPR019758">
    <property type="entry name" value="Pept_S26A_signal_pept_1_CS"/>
</dbReference>
<dbReference type="EC" id="3.4.21.89" evidence="4 8"/>
<comment type="catalytic activity">
    <reaction evidence="1 8">
        <text>Cleavage of hydrophobic, N-terminal signal or leader sequences from secreted and periplasmic proteins.</text>
        <dbReference type="EC" id="3.4.21.89"/>
    </reaction>
</comment>
<comment type="subcellular location">
    <subcellularLocation>
        <location evidence="2">Cell membrane</location>
        <topology evidence="2">Single-pass type II membrane protein</topology>
    </subcellularLocation>
    <subcellularLocation>
        <location evidence="8">Membrane</location>
        <topology evidence="8">Single-pass type II membrane protein</topology>
    </subcellularLocation>
</comment>
<evidence type="ECO:0000256" key="5">
    <source>
        <dbReference type="ARBA" id="ARBA00022670"/>
    </source>
</evidence>
<dbReference type="InterPro" id="IPR036286">
    <property type="entry name" value="LexA/Signal_pep-like_sf"/>
</dbReference>
<sequence length="180" mass="19968">MTDREPLAVSLYFWLQALASVAVSLVLVFLFLGRLTPVDGTSMEPTLRDWDWMVVRSIGYTPRQGDVVVLSKEFDDVEGPIVKRIVAVSGQRVDIDYAAGAVSVDGRALEEDYILEPMTQRHWQTVTSLTVPEGCIFVLGDNRNVSNDSRNPALGAVDARYVLGRAEWVVFPLTRLGAVR</sequence>
<reference evidence="10" key="1">
    <citation type="submission" date="2022-06" db="EMBL/GenBank/DDBJ databases">
        <title>Isolation of gut microbiota from human fecal samples.</title>
        <authorList>
            <person name="Pamer E.G."/>
            <person name="Barat B."/>
            <person name="Waligurski E."/>
            <person name="Medina S."/>
            <person name="Paddock L."/>
            <person name="Mostad J."/>
        </authorList>
    </citation>
    <scope>NUCLEOTIDE SEQUENCE</scope>
    <source>
        <strain evidence="10">DFI.9.91</strain>
    </source>
</reference>
<dbReference type="PANTHER" id="PTHR43390">
    <property type="entry name" value="SIGNAL PEPTIDASE I"/>
    <property type="match status" value="1"/>
</dbReference>
<dbReference type="EMBL" id="JANFYS010000017">
    <property type="protein sequence ID" value="MCQ4770649.1"/>
    <property type="molecule type" value="Genomic_DNA"/>
</dbReference>
<organism evidence="10 11">
    <name type="scientific">Intestinimonas massiliensis</name>
    <name type="common">ex Afouda et al. 2020</name>
    <dbReference type="NCBI Taxonomy" id="1673721"/>
    <lineage>
        <taxon>Bacteria</taxon>
        <taxon>Bacillati</taxon>
        <taxon>Bacillota</taxon>
        <taxon>Clostridia</taxon>
        <taxon>Eubacteriales</taxon>
        <taxon>Intestinimonas</taxon>
    </lineage>
</organism>
<dbReference type="GO" id="GO:0009003">
    <property type="term" value="F:signal peptidase activity"/>
    <property type="evidence" value="ECO:0007669"/>
    <property type="project" value="UniProtKB-EC"/>
</dbReference>
<dbReference type="InterPro" id="IPR019756">
    <property type="entry name" value="Pept_S26A_signal_pept_1_Ser-AS"/>
</dbReference>
<dbReference type="NCBIfam" id="TIGR02227">
    <property type="entry name" value="sigpep_I_bact"/>
    <property type="match status" value="1"/>
</dbReference>
<dbReference type="InterPro" id="IPR000223">
    <property type="entry name" value="Pept_S26A_signal_pept_1"/>
</dbReference>
<feature type="active site" evidence="7">
    <location>
        <position position="42"/>
    </location>
</feature>
<dbReference type="GO" id="GO:0005886">
    <property type="term" value="C:plasma membrane"/>
    <property type="evidence" value="ECO:0007669"/>
    <property type="project" value="UniProtKB-SubCell"/>
</dbReference>
<dbReference type="PRINTS" id="PR00727">
    <property type="entry name" value="LEADERPTASE"/>
</dbReference>
<gene>
    <name evidence="10" type="primary">lepB</name>
    <name evidence="10" type="ORF">NE579_09250</name>
</gene>
<keyword evidence="8" id="KW-1133">Transmembrane helix</keyword>
<evidence type="ECO:0000256" key="6">
    <source>
        <dbReference type="ARBA" id="ARBA00022801"/>
    </source>
</evidence>
<evidence type="ECO:0000256" key="7">
    <source>
        <dbReference type="PIRSR" id="PIRSR600223-1"/>
    </source>
</evidence>
<dbReference type="RefSeq" id="WP_050619384.1">
    <property type="nucleotide sequence ID" value="NZ_JANFYS010000017.1"/>
</dbReference>
<keyword evidence="5 8" id="KW-0645">Protease</keyword>
<feature type="active site" evidence="7">
    <location>
        <position position="83"/>
    </location>
</feature>
<keyword evidence="6 8" id="KW-0378">Hydrolase</keyword>
<evidence type="ECO:0000259" key="9">
    <source>
        <dbReference type="Pfam" id="PF10502"/>
    </source>
</evidence>
<dbReference type="Gene3D" id="2.10.109.10">
    <property type="entry name" value="Umud Fragment, subunit A"/>
    <property type="match status" value="1"/>
</dbReference>
<evidence type="ECO:0000256" key="4">
    <source>
        <dbReference type="ARBA" id="ARBA00013208"/>
    </source>
</evidence>
<evidence type="ECO:0000256" key="2">
    <source>
        <dbReference type="ARBA" id="ARBA00004401"/>
    </source>
</evidence>
<dbReference type="SUPFAM" id="SSF51306">
    <property type="entry name" value="LexA/Signal peptidase"/>
    <property type="match status" value="1"/>
</dbReference>
<comment type="caution">
    <text evidence="10">The sequence shown here is derived from an EMBL/GenBank/DDBJ whole genome shotgun (WGS) entry which is preliminary data.</text>
</comment>
<proteinExistence type="inferred from homology"/>
<evidence type="ECO:0000313" key="11">
    <source>
        <dbReference type="Proteomes" id="UP001204562"/>
    </source>
</evidence>
<evidence type="ECO:0000256" key="3">
    <source>
        <dbReference type="ARBA" id="ARBA00009370"/>
    </source>
</evidence>
<dbReference type="GO" id="GO:0004252">
    <property type="term" value="F:serine-type endopeptidase activity"/>
    <property type="evidence" value="ECO:0007669"/>
    <property type="project" value="InterPro"/>
</dbReference>
<dbReference type="PANTHER" id="PTHR43390:SF1">
    <property type="entry name" value="CHLOROPLAST PROCESSING PEPTIDASE"/>
    <property type="match status" value="1"/>
</dbReference>